<evidence type="ECO:0000313" key="6">
    <source>
        <dbReference type="EMBL" id="AEG61915.1"/>
    </source>
</evidence>
<evidence type="ECO:0000256" key="3">
    <source>
        <dbReference type="ARBA" id="ARBA00024867"/>
    </source>
</evidence>
<dbReference type="SMART" id="SM00448">
    <property type="entry name" value="REC"/>
    <property type="match status" value="1"/>
</dbReference>
<dbReference type="AlphaFoldDB" id="F6DP86"/>
<dbReference type="SUPFAM" id="SSF52172">
    <property type="entry name" value="CheY-like"/>
    <property type="match status" value="1"/>
</dbReference>
<dbReference type="HOGENOM" id="CLU_000445_69_8_9"/>
<evidence type="ECO:0000256" key="1">
    <source>
        <dbReference type="ARBA" id="ARBA00018672"/>
    </source>
</evidence>
<dbReference type="PANTHER" id="PTHR44591">
    <property type="entry name" value="STRESS RESPONSE REGULATOR PROTEIN 1"/>
    <property type="match status" value="1"/>
</dbReference>
<dbReference type="RefSeq" id="WP_013843660.1">
    <property type="nucleotide sequence ID" value="NC_015589.1"/>
</dbReference>
<proteinExistence type="predicted"/>
<dbReference type="InterPro" id="IPR011006">
    <property type="entry name" value="CheY-like_superfamily"/>
</dbReference>
<dbReference type="Pfam" id="PF00072">
    <property type="entry name" value="Response_reg"/>
    <property type="match status" value="1"/>
</dbReference>
<dbReference type="PANTHER" id="PTHR44591:SF3">
    <property type="entry name" value="RESPONSE REGULATORY DOMAIN-CONTAINING PROTEIN"/>
    <property type="match status" value="1"/>
</dbReference>
<evidence type="ECO:0000256" key="4">
    <source>
        <dbReference type="PROSITE-ProRule" id="PRU00169"/>
    </source>
</evidence>
<protein>
    <recommendedName>
        <fullName evidence="1">Stage 0 sporulation protein A homolog</fullName>
    </recommendedName>
</protein>
<dbReference type="EMBL" id="CP002780">
    <property type="protein sequence ID" value="AEG61915.1"/>
    <property type="molecule type" value="Genomic_DNA"/>
</dbReference>
<evidence type="ECO:0000256" key="2">
    <source>
        <dbReference type="ARBA" id="ARBA00022553"/>
    </source>
</evidence>
<dbReference type="InterPro" id="IPR050595">
    <property type="entry name" value="Bact_response_regulator"/>
</dbReference>
<dbReference type="Gene3D" id="3.40.50.2300">
    <property type="match status" value="1"/>
</dbReference>
<sequence length="136" mass="15089">MTKDIIDVLIVDDQVGVRRLLFETLADEGYRVQMAGGGAEALNVLADTLPFLILLDIKMPGMTGFETLQEIRKRYGQIPVVMMTAYGDMEIIAETKSLGVQHYLNKPFDLDDVRALIKGLLVEKKGSESSLEEEIG</sequence>
<reference evidence="7" key="1">
    <citation type="submission" date="2011-05" db="EMBL/GenBank/DDBJ databases">
        <title>Complete sequence of Desulfotomaculum ruminis DSM 2154.</title>
        <authorList>
            <person name="Lucas S."/>
            <person name="Copeland A."/>
            <person name="Lapidus A."/>
            <person name="Cheng J.-F."/>
            <person name="Goodwin L."/>
            <person name="Pitluck S."/>
            <person name="Lu M."/>
            <person name="Detter J.C."/>
            <person name="Han C."/>
            <person name="Tapia R."/>
            <person name="Land M."/>
            <person name="Hauser L."/>
            <person name="Kyrpides N."/>
            <person name="Ivanova N."/>
            <person name="Mikhailova N."/>
            <person name="Pagani I."/>
            <person name="Stams A.J.M."/>
            <person name="Plugge C.M."/>
            <person name="Muyzer G."/>
            <person name="Kuever J."/>
            <person name="Parshina S.N."/>
            <person name="Ivanova A.E."/>
            <person name="Nazina T.N."/>
            <person name="Brambilla E."/>
            <person name="Spring S."/>
            <person name="Klenk H.-P."/>
            <person name="Woyke T."/>
        </authorList>
    </citation>
    <scope>NUCLEOTIDE SEQUENCE [LARGE SCALE GENOMIC DNA]</scope>
    <source>
        <strain evidence="7">ATCC 23193 / DSM 2154 / NCIB 8452 / DL</strain>
    </source>
</reference>
<feature type="domain" description="Response regulatory" evidence="5">
    <location>
        <begin position="7"/>
        <end position="121"/>
    </location>
</feature>
<organism evidence="6 7">
    <name type="scientific">Desulforamulus ruminis (strain ATCC 23193 / DSM 2154 / NCIMB 8452 / DL)</name>
    <name type="common">Desulfotomaculum ruminis</name>
    <dbReference type="NCBI Taxonomy" id="696281"/>
    <lineage>
        <taxon>Bacteria</taxon>
        <taxon>Bacillati</taxon>
        <taxon>Bacillota</taxon>
        <taxon>Clostridia</taxon>
        <taxon>Eubacteriales</taxon>
        <taxon>Peptococcaceae</taxon>
        <taxon>Desulforamulus</taxon>
    </lineage>
</organism>
<dbReference type="Proteomes" id="UP000009234">
    <property type="component" value="Chromosome"/>
</dbReference>
<feature type="modified residue" description="4-aspartylphosphate" evidence="4">
    <location>
        <position position="56"/>
    </location>
</feature>
<comment type="function">
    <text evidence="3">May play the central regulatory role in sporulation. It may be an element of the effector pathway responsible for the activation of sporulation genes in response to nutritional stress. Spo0A may act in concert with spo0H (a sigma factor) to control the expression of some genes that are critical to the sporulation process.</text>
</comment>
<keyword evidence="2 4" id="KW-0597">Phosphoprotein</keyword>
<keyword evidence="7" id="KW-1185">Reference proteome</keyword>
<evidence type="ECO:0000259" key="5">
    <source>
        <dbReference type="PROSITE" id="PS50110"/>
    </source>
</evidence>
<evidence type="ECO:0000313" key="7">
    <source>
        <dbReference type="Proteomes" id="UP000009234"/>
    </source>
</evidence>
<accession>F6DP86</accession>
<gene>
    <name evidence="6" type="ordered locus">Desru_3715</name>
</gene>
<name>F6DP86_DESRL</name>
<dbReference type="eggNOG" id="COG2204">
    <property type="taxonomic scope" value="Bacteria"/>
</dbReference>
<dbReference type="STRING" id="696281.Desru_3715"/>
<dbReference type="GO" id="GO:0000160">
    <property type="term" value="P:phosphorelay signal transduction system"/>
    <property type="evidence" value="ECO:0007669"/>
    <property type="project" value="InterPro"/>
</dbReference>
<dbReference type="PROSITE" id="PS50110">
    <property type="entry name" value="RESPONSE_REGULATORY"/>
    <property type="match status" value="1"/>
</dbReference>
<reference evidence="6 7" key="2">
    <citation type="journal article" date="2012" name="Stand. Genomic Sci.">
        <title>Complete genome sequence of the sulfate-reducing firmicute Desulfotomaculum ruminis type strain (DL(T)).</title>
        <authorList>
            <person name="Spring S."/>
            <person name="Visser M."/>
            <person name="Lu M."/>
            <person name="Copeland A."/>
            <person name="Lapidus A."/>
            <person name="Lucas S."/>
            <person name="Cheng J.F."/>
            <person name="Han C."/>
            <person name="Tapia R."/>
            <person name="Goodwin L.A."/>
            <person name="Pitluck S."/>
            <person name="Ivanova N."/>
            <person name="Land M."/>
            <person name="Hauser L."/>
            <person name="Larimer F."/>
            <person name="Rohde M."/>
            <person name="Goker M."/>
            <person name="Detter J.C."/>
            <person name="Kyrpides N.C."/>
            <person name="Woyke T."/>
            <person name="Schaap P.J."/>
            <person name="Plugge C.M."/>
            <person name="Muyzer G."/>
            <person name="Kuever J."/>
            <person name="Pereira I.A."/>
            <person name="Parshina S.N."/>
            <person name="Bernier-Latmani R."/>
            <person name="Stams A.J."/>
            <person name="Klenk H.P."/>
        </authorList>
    </citation>
    <scope>NUCLEOTIDE SEQUENCE [LARGE SCALE GENOMIC DNA]</scope>
    <source>
        <strain evidence="7">ATCC 23193 / DSM 2154 / NCIB 8452 / DL</strain>
    </source>
</reference>
<dbReference type="KEGG" id="dru:Desru_3715"/>
<dbReference type="InterPro" id="IPR001789">
    <property type="entry name" value="Sig_transdc_resp-reg_receiver"/>
</dbReference>
<dbReference type="OrthoDB" id="9808843at2"/>